<name>A0A383CQF0_9ZZZZ</name>
<dbReference type="AlphaFoldDB" id="A0A383CQF0"/>
<feature type="non-terminal residue" evidence="1">
    <location>
        <position position="1"/>
    </location>
</feature>
<reference evidence="1" key="1">
    <citation type="submission" date="2018-05" db="EMBL/GenBank/DDBJ databases">
        <authorList>
            <person name="Lanie J.A."/>
            <person name="Ng W.-L."/>
            <person name="Kazmierczak K.M."/>
            <person name="Andrzejewski T.M."/>
            <person name="Davidsen T.M."/>
            <person name="Wayne K.J."/>
            <person name="Tettelin H."/>
            <person name="Glass J.I."/>
            <person name="Rusch D."/>
            <person name="Podicherti R."/>
            <person name="Tsui H.-C.T."/>
            <person name="Winkler M.E."/>
        </authorList>
    </citation>
    <scope>NUCLEOTIDE SEQUENCE</scope>
</reference>
<protein>
    <submittedName>
        <fullName evidence="1">Uncharacterized protein</fullName>
    </submittedName>
</protein>
<dbReference type="EMBL" id="UINC01210726">
    <property type="protein sequence ID" value="SVE34334.1"/>
    <property type="molecule type" value="Genomic_DNA"/>
</dbReference>
<proteinExistence type="predicted"/>
<organism evidence="1">
    <name type="scientific">marine metagenome</name>
    <dbReference type="NCBI Taxonomy" id="408172"/>
    <lineage>
        <taxon>unclassified sequences</taxon>
        <taxon>metagenomes</taxon>
        <taxon>ecological metagenomes</taxon>
    </lineage>
</organism>
<sequence>DDFGHLKESIQCDNLGTEVEARWRLVETAWNLNLSTNLLTVSHDLDGETLFVTDRSRRRINVTSSRGALNGYQKGKCFYCRDDISVDHGSSVTGDVDHFFPHRLKATEVVPNIDGVWNLDIEDNFCCLKSVQSWGEWKI</sequence>
<gene>
    <name evidence="1" type="ORF">METZ01_LOCUS487188</name>
</gene>
<accession>A0A383CQF0</accession>
<evidence type="ECO:0000313" key="1">
    <source>
        <dbReference type="EMBL" id="SVE34334.1"/>
    </source>
</evidence>